<proteinExistence type="predicted"/>
<dbReference type="SUPFAM" id="SSF55729">
    <property type="entry name" value="Acyl-CoA N-acyltransferases (Nat)"/>
    <property type="match status" value="1"/>
</dbReference>
<feature type="domain" description="N-acetyltransferase" evidence="1">
    <location>
        <begin position="16"/>
        <end position="167"/>
    </location>
</feature>
<gene>
    <name evidence="2" type="ORF">IRJ16_05605</name>
</gene>
<keyword evidence="3" id="KW-1185">Reference proteome</keyword>
<evidence type="ECO:0000313" key="2">
    <source>
        <dbReference type="EMBL" id="MBE9661351.1"/>
    </source>
</evidence>
<evidence type="ECO:0000259" key="1">
    <source>
        <dbReference type="PROSITE" id="PS51186"/>
    </source>
</evidence>
<dbReference type="AlphaFoldDB" id="A0A929L151"/>
<dbReference type="Pfam" id="PF13302">
    <property type="entry name" value="Acetyltransf_3"/>
    <property type="match status" value="1"/>
</dbReference>
<dbReference type="Proteomes" id="UP000622475">
    <property type="component" value="Unassembled WGS sequence"/>
</dbReference>
<dbReference type="InterPro" id="IPR016181">
    <property type="entry name" value="Acyl_CoA_acyltransferase"/>
</dbReference>
<dbReference type="PANTHER" id="PTHR43328">
    <property type="entry name" value="ACETYLTRANSFERASE-RELATED"/>
    <property type="match status" value="1"/>
</dbReference>
<sequence>MQLQGPNFILRNWQLTDAPSLQRNADNKKISDNLLDRFPSPYTLAAAEGWVQMWLGQEPMVNFAIVQGDEVIGGIGLELRQDVYRKTPLLGYWLAEQYWGKGIMPQAVKLIVQHAFDNLGAMAVVAYALSKNPASMRVLEKAGFKACGIIPKSVVKNNEVWDEHIFAVHKD</sequence>
<dbReference type="RefSeq" id="WP_194110545.1">
    <property type="nucleotide sequence ID" value="NZ_JADFFL010000002.1"/>
</dbReference>
<accession>A0A929L151</accession>
<dbReference type="PROSITE" id="PS51186">
    <property type="entry name" value="GNAT"/>
    <property type="match status" value="1"/>
</dbReference>
<dbReference type="EMBL" id="JADFFL010000002">
    <property type="protein sequence ID" value="MBE9661351.1"/>
    <property type="molecule type" value="Genomic_DNA"/>
</dbReference>
<dbReference type="Gene3D" id="3.40.630.30">
    <property type="match status" value="1"/>
</dbReference>
<protein>
    <submittedName>
        <fullName evidence="2">GNAT family N-acetyltransferase</fullName>
    </submittedName>
</protein>
<organism evidence="2 3">
    <name type="scientific">Mucilaginibacter myungsuensis</name>
    <dbReference type="NCBI Taxonomy" id="649104"/>
    <lineage>
        <taxon>Bacteria</taxon>
        <taxon>Pseudomonadati</taxon>
        <taxon>Bacteroidota</taxon>
        <taxon>Sphingobacteriia</taxon>
        <taxon>Sphingobacteriales</taxon>
        <taxon>Sphingobacteriaceae</taxon>
        <taxon>Mucilaginibacter</taxon>
    </lineage>
</organism>
<comment type="caution">
    <text evidence="2">The sequence shown here is derived from an EMBL/GenBank/DDBJ whole genome shotgun (WGS) entry which is preliminary data.</text>
</comment>
<reference evidence="2" key="1">
    <citation type="submission" date="2020-10" db="EMBL/GenBank/DDBJ databases">
        <title>Mucilaginibacter mali sp. nov., isolated from rhizosphere soil of apple orchard.</title>
        <authorList>
            <person name="Lee J.-S."/>
            <person name="Kim H.S."/>
            <person name="Kim J.-S."/>
        </authorList>
    </citation>
    <scope>NUCLEOTIDE SEQUENCE</scope>
    <source>
        <strain evidence="2">KCTC 22746</strain>
    </source>
</reference>
<dbReference type="InterPro" id="IPR000182">
    <property type="entry name" value="GNAT_dom"/>
</dbReference>
<evidence type="ECO:0000313" key="3">
    <source>
        <dbReference type="Proteomes" id="UP000622475"/>
    </source>
</evidence>
<dbReference type="PANTHER" id="PTHR43328:SF1">
    <property type="entry name" value="N-ACETYLTRANSFERASE DOMAIN-CONTAINING PROTEIN"/>
    <property type="match status" value="1"/>
</dbReference>
<name>A0A929L151_9SPHI</name>
<dbReference type="GO" id="GO:0016747">
    <property type="term" value="F:acyltransferase activity, transferring groups other than amino-acyl groups"/>
    <property type="evidence" value="ECO:0007669"/>
    <property type="project" value="InterPro"/>
</dbReference>